<organism evidence="1 2">
    <name type="scientific">Sphaerobolus stellatus (strain SS14)</name>
    <dbReference type="NCBI Taxonomy" id="990650"/>
    <lineage>
        <taxon>Eukaryota</taxon>
        <taxon>Fungi</taxon>
        <taxon>Dikarya</taxon>
        <taxon>Basidiomycota</taxon>
        <taxon>Agaricomycotina</taxon>
        <taxon>Agaricomycetes</taxon>
        <taxon>Phallomycetidae</taxon>
        <taxon>Geastrales</taxon>
        <taxon>Sphaerobolaceae</taxon>
        <taxon>Sphaerobolus</taxon>
    </lineage>
</organism>
<dbReference type="AlphaFoldDB" id="A0A0C9VAC1"/>
<dbReference type="HOGENOM" id="CLU_019366_1_0_1"/>
<proteinExistence type="predicted"/>
<keyword evidence="2" id="KW-1185">Reference proteome</keyword>
<accession>A0A0C9VAC1</accession>
<dbReference type="Proteomes" id="UP000054279">
    <property type="component" value="Unassembled WGS sequence"/>
</dbReference>
<protein>
    <recommendedName>
        <fullName evidence="3">F-box domain-containing protein</fullName>
    </recommendedName>
</protein>
<evidence type="ECO:0000313" key="1">
    <source>
        <dbReference type="EMBL" id="KIJ38502.1"/>
    </source>
</evidence>
<name>A0A0C9VAC1_SPHS4</name>
<gene>
    <name evidence="1" type="ORF">M422DRAFT_33281</name>
</gene>
<evidence type="ECO:0008006" key="3">
    <source>
        <dbReference type="Google" id="ProtNLM"/>
    </source>
</evidence>
<dbReference type="EMBL" id="KN837160">
    <property type="protein sequence ID" value="KIJ38502.1"/>
    <property type="molecule type" value="Genomic_DNA"/>
</dbReference>
<dbReference type="OrthoDB" id="3226064at2759"/>
<reference evidence="1 2" key="1">
    <citation type="submission" date="2014-06" db="EMBL/GenBank/DDBJ databases">
        <title>Evolutionary Origins and Diversification of the Mycorrhizal Mutualists.</title>
        <authorList>
            <consortium name="DOE Joint Genome Institute"/>
            <consortium name="Mycorrhizal Genomics Consortium"/>
            <person name="Kohler A."/>
            <person name="Kuo A."/>
            <person name="Nagy L.G."/>
            <person name="Floudas D."/>
            <person name="Copeland A."/>
            <person name="Barry K.W."/>
            <person name="Cichocki N."/>
            <person name="Veneault-Fourrey C."/>
            <person name="LaButti K."/>
            <person name="Lindquist E.A."/>
            <person name="Lipzen A."/>
            <person name="Lundell T."/>
            <person name="Morin E."/>
            <person name="Murat C."/>
            <person name="Riley R."/>
            <person name="Ohm R."/>
            <person name="Sun H."/>
            <person name="Tunlid A."/>
            <person name="Henrissat B."/>
            <person name="Grigoriev I.V."/>
            <person name="Hibbett D.S."/>
            <person name="Martin F."/>
        </authorList>
    </citation>
    <scope>NUCLEOTIDE SEQUENCE [LARGE SCALE GENOMIC DNA]</scope>
    <source>
        <strain evidence="1 2">SS14</strain>
    </source>
</reference>
<sequence>MAEPSAVAAMAQSCTFFRNLINRPLDQHLWRSLYLARFDDPRATFKLYGGDPDHFPWSSELKQRVRTQTLLTRHHIRLDNLNEETQVFIFHTVASTIFRSPPVPLLRESQDLEWVTRVIGQGDALRYTPRTGEAAEYQAQLRLYLDMTYDKKDSDAAQVARTASRSFIYDLRKYSRANLWGPFLPGSGGRVNWSHLEHIYRVMAMNIGEILDLFDQMIPPVGLDAVRAYSAPRSDPTSIKDWAGIEGRWYRYVCFMDYRDLFAFNFTAPPVDENEPLNNSILEDDDFQEAIRLIELNLRVTDALPCPTHPHRPVLRFEGWSKGAQGNEARVKGMVFMTPDNQVRWKFVSVYDGRTQWSSEGVQIGGMASAVGVMGIWTGANHLEQDPVGPFWLFKVKDTEDSE</sequence>
<evidence type="ECO:0000313" key="2">
    <source>
        <dbReference type="Proteomes" id="UP000054279"/>
    </source>
</evidence>